<evidence type="ECO:0000256" key="2">
    <source>
        <dbReference type="ARBA" id="ARBA00010617"/>
    </source>
</evidence>
<proteinExistence type="inferred from homology"/>
<evidence type="ECO:0000256" key="1">
    <source>
        <dbReference type="ARBA" id="ARBA00001971"/>
    </source>
</evidence>
<keyword evidence="4" id="KW-0479">Metal-binding</keyword>
<evidence type="ECO:0000313" key="7">
    <source>
        <dbReference type="Proteomes" id="UP001338125"/>
    </source>
</evidence>
<keyword evidence="5" id="KW-0408">Iron</keyword>
<dbReference type="InterPro" id="IPR001128">
    <property type="entry name" value="Cyt_P450"/>
</dbReference>
<dbReference type="SUPFAM" id="SSF48264">
    <property type="entry name" value="Cytochrome P450"/>
    <property type="match status" value="1"/>
</dbReference>
<gene>
    <name evidence="6" type="ORF">PT974_12393</name>
</gene>
<comment type="cofactor">
    <cofactor evidence="1">
        <name>heme</name>
        <dbReference type="ChEBI" id="CHEBI:30413"/>
    </cofactor>
</comment>
<comment type="similarity">
    <text evidence="2">Belongs to the cytochrome P450 family.</text>
</comment>
<dbReference type="EMBL" id="JAVFKD010000016">
    <property type="protein sequence ID" value="KAK5988252.1"/>
    <property type="molecule type" value="Genomic_DNA"/>
</dbReference>
<protein>
    <submittedName>
        <fullName evidence="6">Cytochrome P450 monooxygenase -like protein</fullName>
    </submittedName>
</protein>
<evidence type="ECO:0000256" key="5">
    <source>
        <dbReference type="ARBA" id="ARBA00023004"/>
    </source>
</evidence>
<keyword evidence="7" id="KW-1185">Reference proteome</keyword>
<evidence type="ECO:0000313" key="6">
    <source>
        <dbReference type="EMBL" id="KAK5988252.1"/>
    </source>
</evidence>
<name>A0ABR0S7W1_9HYPO</name>
<comment type="caution">
    <text evidence="6">The sequence shown here is derived from an EMBL/GenBank/DDBJ whole genome shotgun (WGS) entry which is preliminary data.</text>
</comment>
<dbReference type="PRINTS" id="PR00463">
    <property type="entry name" value="EP450I"/>
</dbReference>
<evidence type="ECO:0000256" key="3">
    <source>
        <dbReference type="ARBA" id="ARBA00022617"/>
    </source>
</evidence>
<dbReference type="PANTHER" id="PTHR24305:SF232">
    <property type="entry name" value="P450, PUTATIVE (EUROFUNG)-RELATED"/>
    <property type="match status" value="1"/>
</dbReference>
<keyword evidence="3" id="KW-0349">Heme</keyword>
<dbReference type="PRINTS" id="PR00385">
    <property type="entry name" value="P450"/>
</dbReference>
<reference evidence="6 7" key="1">
    <citation type="submission" date="2024-01" db="EMBL/GenBank/DDBJ databases">
        <title>Complete genome of Cladobotryum mycophilum ATHUM6906.</title>
        <authorList>
            <person name="Christinaki A.C."/>
            <person name="Myridakis A.I."/>
            <person name="Kouvelis V.N."/>
        </authorList>
    </citation>
    <scope>NUCLEOTIDE SEQUENCE [LARGE SCALE GENOMIC DNA]</scope>
    <source>
        <strain evidence="6 7">ATHUM6906</strain>
    </source>
</reference>
<accession>A0ABR0S7W1</accession>
<evidence type="ECO:0000256" key="4">
    <source>
        <dbReference type="ARBA" id="ARBA00022723"/>
    </source>
</evidence>
<dbReference type="Pfam" id="PF00067">
    <property type="entry name" value="p450"/>
    <property type="match status" value="1"/>
</dbReference>
<dbReference type="PANTHER" id="PTHR24305">
    <property type="entry name" value="CYTOCHROME P450"/>
    <property type="match status" value="1"/>
</dbReference>
<dbReference type="InterPro" id="IPR036396">
    <property type="entry name" value="Cyt_P450_sf"/>
</dbReference>
<dbReference type="InterPro" id="IPR002401">
    <property type="entry name" value="Cyt_P450_E_grp-I"/>
</dbReference>
<organism evidence="6 7">
    <name type="scientific">Cladobotryum mycophilum</name>
    <dbReference type="NCBI Taxonomy" id="491253"/>
    <lineage>
        <taxon>Eukaryota</taxon>
        <taxon>Fungi</taxon>
        <taxon>Dikarya</taxon>
        <taxon>Ascomycota</taxon>
        <taxon>Pezizomycotina</taxon>
        <taxon>Sordariomycetes</taxon>
        <taxon>Hypocreomycetidae</taxon>
        <taxon>Hypocreales</taxon>
        <taxon>Hypocreaceae</taxon>
        <taxon>Cladobotryum</taxon>
    </lineage>
</organism>
<dbReference type="Proteomes" id="UP001338125">
    <property type="component" value="Unassembled WGS sequence"/>
</dbReference>
<dbReference type="InterPro" id="IPR050121">
    <property type="entry name" value="Cytochrome_P450_monoxygenase"/>
</dbReference>
<sequence length="534" mass="60767">MPDFRFQNRASTLDPTAHRLLRRHLSAGYSMTNLLRLEDGLDRLTQMLKALMDQSADKQKPTHLDELFIYTSYDMAGELLFSKDFGFLELGKDVGGSIATIEMINRYIAIAGYIYWFHVMLANPFVTALGILPMGHLYDTAVNALADRQANVDARADIVSYWLKAHEKDNDSLSIRSIQGNAVLALGAGSDTVASAMQAIIYHLVTNPTAYQRIQEELDRAQSGGTACIKESLRVFTPFASSLPRVAGKDGVTIGSCTFPPGTVLSLHPWVIHHSKELWGPDAGQYNPERWFTEDIATRERYLISFSAGYSSCPGQNMARIQLSKLTATIMRDYDIRLVDENKPWHWKARVTIEIWRLALLDQDWPFTQFRRPIDRIKLDGEFQGEVISRVCFESQGVVRTSRSHIYLTGFGRINFSCHLFFFRDISFKRGLMKAVANYFNIMTLIQHIVLDPRDWIEFAYTLEFVRTSCTSLRTLVLVAPWFDTTIAMAQSGPLENLKTARNNWGQIFHRTSKEVDIQFLVSDIKHEHSTNEV</sequence>
<dbReference type="Gene3D" id="1.10.630.10">
    <property type="entry name" value="Cytochrome P450"/>
    <property type="match status" value="1"/>
</dbReference>